<protein>
    <recommendedName>
        <fullName evidence="3">DUF1998 domain-containing protein</fullName>
    </recommendedName>
</protein>
<proteinExistence type="predicted"/>
<keyword evidence="2" id="KW-1185">Reference proteome</keyword>
<dbReference type="RefSeq" id="WP_028141981.1">
    <property type="nucleotide sequence ID" value="NZ_AXAF01000013.1"/>
</dbReference>
<dbReference type="Proteomes" id="UP001565369">
    <property type="component" value="Unassembled WGS sequence"/>
</dbReference>
<gene>
    <name evidence="1" type="ORF">ABIG07_002331</name>
</gene>
<comment type="caution">
    <text evidence="1">The sequence shown here is derived from an EMBL/GenBank/DDBJ whole genome shotgun (WGS) entry which is preliminary data.</text>
</comment>
<organism evidence="1 2">
    <name type="scientific">Bradyrhizobium ottawaense</name>
    <dbReference type="NCBI Taxonomy" id="931866"/>
    <lineage>
        <taxon>Bacteria</taxon>
        <taxon>Pseudomonadati</taxon>
        <taxon>Pseudomonadota</taxon>
        <taxon>Alphaproteobacteria</taxon>
        <taxon>Hyphomicrobiales</taxon>
        <taxon>Nitrobacteraceae</taxon>
        <taxon>Bradyrhizobium</taxon>
    </lineage>
</organism>
<reference evidence="1 2" key="1">
    <citation type="submission" date="2024-07" db="EMBL/GenBank/DDBJ databases">
        <title>Genomic Encyclopedia of Type Strains, Phase V (KMG-V): Genome sequencing to study the core and pangenomes of soil and plant-associated prokaryotes.</title>
        <authorList>
            <person name="Whitman W."/>
        </authorList>
    </citation>
    <scope>NUCLEOTIDE SEQUENCE [LARGE SCALE GENOMIC DNA]</scope>
    <source>
        <strain evidence="1 2">USDA 152</strain>
    </source>
</reference>
<accession>A0ABV4FP69</accession>
<evidence type="ECO:0008006" key="3">
    <source>
        <dbReference type="Google" id="ProtNLM"/>
    </source>
</evidence>
<evidence type="ECO:0000313" key="2">
    <source>
        <dbReference type="Proteomes" id="UP001565369"/>
    </source>
</evidence>
<name>A0ABV4FP69_9BRAD</name>
<evidence type="ECO:0000313" key="1">
    <source>
        <dbReference type="EMBL" id="MEY9453383.1"/>
    </source>
</evidence>
<dbReference type="EMBL" id="JBGBZJ010000003">
    <property type="protein sequence ID" value="MEY9453383.1"/>
    <property type="molecule type" value="Genomic_DNA"/>
</dbReference>
<sequence>MTDEIFTMKRSRSQLATIYAPGAFFTFEGGMGACIAQPAARIEAKLSEMLKNQVLDTINERVRNWEIQGLNCRRSAGQPPVDPELVLDPQLRNDDGAPRLRGDRLAFLVPDVMNYIPEPLTFVCRRCGLLKDFGGVEEFETKSGTLEDGCPHRIQDEPCRSNWEQLDVVQVHWSGGYHRVSTLYNRWDRDRQDIVWNRVQCHCGNSHYLLDRSSPVFSKWRLICSACKSATKLPVLKDPTSLRVLGDGLNQGSNQQVEVNMEPVSYRANNAYYVQGDRVLALANEDYFPLLLRSRTEELKGFIAKAFAYPVAAISEADIENTLREKNRATEWLSYKNHAEIIAMMRGMKREDLAEASVKARQDQLDRWRTEGLIPDVYQRTPALDYAVDIRAEQWDRKFDPIRQAVEHKTLEIDVLNDADKVINVREPKDPILPDMSPDEVEATKSQVSNVLSMLGIEDMRLVRKFPVCEFTFGYSRVESGPRVSRDKTGEMWEMPVKLNLFPRAYFHEEHVQPIYVMRQDNEAFYVRLDESCVRAWLDANGITYELPAPTSRLGAAIIDGYHTTRPGGGGFSSWLDEYRGNATPESRNLCSYVYTLLHTMAHQMMHSVAQVSGLELGSLTEHIFLPDLAFVVYRRGTTMDLGYLSSAWRMATNATDGNLVLSSMLDPTSLRCGSGALCDERGGACPDCILIPEVCCISRNNLLSRSVLRGMAKPHWDVAIPRDQAIEGYFDVVRRTRRSAEQRNAAA</sequence>